<dbReference type="CDD" id="cd01651">
    <property type="entry name" value="RT_G2_intron"/>
    <property type="match status" value="1"/>
</dbReference>
<keyword evidence="2" id="KW-0548">Nucleotidyltransferase</keyword>
<dbReference type="Pfam" id="PF00078">
    <property type="entry name" value="RVT_1"/>
    <property type="match status" value="1"/>
</dbReference>
<accession>A0A495JUI6</accession>
<comment type="caution">
    <text evidence="2">The sequence shown here is derived from an EMBL/GenBank/DDBJ whole genome shotgun (WGS) entry which is preliminary data.</text>
</comment>
<dbReference type="InterPro" id="IPR000477">
    <property type="entry name" value="RT_dom"/>
</dbReference>
<organism evidence="2 3">
    <name type="scientific">Micromonospora pisi</name>
    <dbReference type="NCBI Taxonomy" id="589240"/>
    <lineage>
        <taxon>Bacteria</taxon>
        <taxon>Bacillati</taxon>
        <taxon>Actinomycetota</taxon>
        <taxon>Actinomycetes</taxon>
        <taxon>Micromonosporales</taxon>
        <taxon>Micromonosporaceae</taxon>
        <taxon>Micromonospora</taxon>
    </lineage>
</organism>
<name>A0A495JUI6_9ACTN</name>
<keyword evidence="3" id="KW-1185">Reference proteome</keyword>
<evidence type="ECO:0000313" key="2">
    <source>
        <dbReference type="EMBL" id="RKR91789.1"/>
    </source>
</evidence>
<feature type="domain" description="Reverse transcriptase" evidence="1">
    <location>
        <begin position="1"/>
        <end position="234"/>
    </location>
</feature>
<reference evidence="2 3" key="1">
    <citation type="submission" date="2018-10" db="EMBL/GenBank/DDBJ databases">
        <title>Sequencing the genomes of 1000 actinobacteria strains.</title>
        <authorList>
            <person name="Klenk H.-P."/>
        </authorList>
    </citation>
    <scope>NUCLEOTIDE SEQUENCE [LARGE SCALE GENOMIC DNA]</scope>
    <source>
        <strain evidence="2 3">DSM 45175</strain>
    </source>
</reference>
<dbReference type="AlphaFoldDB" id="A0A495JUI6"/>
<dbReference type="PROSITE" id="PS50878">
    <property type="entry name" value="RT_POL"/>
    <property type="match status" value="1"/>
</dbReference>
<evidence type="ECO:0000313" key="3">
    <source>
        <dbReference type="Proteomes" id="UP000277671"/>
    </source>
</evidence>
<sequence length="234" mass="26760">MLLRLTYLGVTNAPTMLRLLRTSDRNKDAEILALRHQITILQRQPGEQRPLFQPSDRAFLAALLHRLPRHVLRGLQMLVRPDTVLRWHRDLLARHHATRSRPKRPGRPRTVHTIRILVLRLPRENPNTGTPQGGILSPLLANIALSALDEHVMAPWKPDGTMGTLYRRHARRGKGLPTWRIVRYADDFVVLVHGSRDDVENLREDIAEVLAPLGLRLSQAKTRVVHIRARSPVV</sequence>
<dbReference type="PANTHER" id="PTHR34047:SF8">
    <property type="entry name" value="PROTEIN YKFC"/>
    <property type="match status" value="1"/>
</dbReference>
<proteinExistence type="predicted"/>
<evidence type="ECO:0000259" key="1">
    <source>
        <dbReference type="PROSITE" id="PS50878"/>
    </source>
</evidence>
<dbReference type="EMBL" id="RBKT01000001">
    <property type="protein sequence ID" value="RKR91789.1"/>
    <property type="molecule type" value="Genomic_DNA"/>
</dbReference>
<dbReference type="PANTHER" id="PTHR34047">
    <property type="entry name" value="NUCLEAR INTRON MATURASE 1, MITOCHONDRIAL-RELATED"/>
    <property type="match status" value="1"/>
</dbReference>
<dbReference type="SUPFAM" id="SSF56672">
    <property type="entry name" value="DNA/RNA polymerases"/>
    <property type="match status" value="1"/>
</dbReference>
<protein>
    <submittedName>
        <fullName evidence="2">Reverse transcriptase (RNA-dependent DNA polymerase)</fullName>
    </submittedName>
</protein>
<gene>
    <name evidence="2" type="ORF">BDK92_6199</name>
</gene>
<keyword evidence="2" id="KW-0808">Transferase</keyword>
<dbReference type="GO" id="GO:0003964">
    <property type="term" value="F:RNA-directed DNA polymerase activity"/>
    <property type="evidence" value="ECO:0007669"/>
    <property type="project" value="UniProtKB-KW"/>
</dbReference>
<dbReference type="InterPro" id="IPR043502">
    <property type="entry name" value="DNA/RNA_pol_sf"/>
</dbReference>
<keyword evidence="2" id="KW-0695">RNA-directed DNA polymerase</keyword>
<dbReference type="Proteomes" id="UP000277671">
    <property type="component" value="Unassembled WGS sequence"/>
</dbReference>
<dbReference type="RefSeq" id="WP_246017334.1">
    <property type="nucleotide sequence ID" value="NZ_RBKT01000001.1"/>
</dbReference>
<dbReference type="InterPro" id="IPR051083">
    <property type="entry name" value="GrpII_Intron_Splice-Mob/Def"/>
</dbReference>